<reference evidence="1 2" key="1">
    <citation type="journal article" date="2015" name="Int. J. Syst. Evol. Microbiol.">
        <title>Rhizobium anhuiense sp. nov., isolated from effective nodules of Vicia faba and Pisum sativum.</title>
        <authorList>
            <person name="Zhang Y.J."/>
            <person name="Zheng W.T."/>
            <person name="Everall I."/>
            <person name="Young J.P."/>
            <person name="Zhang X.X."/>
            <person name="Tian C.F."/>
            <person name="Sui X.H."/>
            <person name="Wang E.T."/>
            <person name="Chen W.X."/>
        </authorList>
    </citation>
    <scope>NUCLEOTIDE SEQUENCE [LARGE SCALE GENOMIC DNA]</scope>
    <source>
        <strain evidence="1 2">CCBAU 23252</strain>
    </source>
</reference>
<dbReference type="Proteomes" id="UP000273611">
    <property type="component" value="Unassembled WGS sequence"/>
</dbReference>
<organism evidence="1 2">
    <name type="scientific">Rhizobium anhuiense</name>
    <dbReference type="NCBI Taxonomy" id="1184720"/>
    <lineage>
        <taxon>Bacteria</taxon>
        <taxon>Pseudomonadati</taxon>
        <taxon>Pseudomonadota</taxon>
        <taxon>Alphaproteobacteria</taxon>
        <taxon>Hyphomicrobiales</taxon>
        <taxon>Rhizobiaceae</taxon>
        <taxon>Rhizobium/Agrobacterium group</taxon>
        <taxon>Rhizobium</taxon>
    </lineage>
</organism>
<evidence type="ECO:0000313" key="2">
    <source>
        <dbReference type="Proteomes" id="UP000273611"/>
    </source>
</evidence>
<comment type="caution">
    <text evidence="1">The sequence shown here is derived from an EMBL/GenBank/DDBJ whole genome shotgun (WGS) entry which is preliminary data.</text>
</comment>
<gene>
    <name evidence="1" type="ORF">EEQ99_30635</name>
</gene>
<name>A0A3S0SML5_9HYPH</name>
<accession>A0A3S0SML5</accession>
<sequence>MNEMMEQEMTMTVKTTLSPAAVKTNNKRTFSDSTVLQTLPSGLAEVQFDFALLLRTTGLWAALTRQQRRHFKRMTPRLVAIVDPGTRCITGYVSLRTIPQRRR</sequence>
<protein>
    <submittedName>
        <fullName evidence="1">Uncharacterized protein</fullName>
    </submittedName>
</protein>
<evidence type="ECO:0000313" key="1">
    <source>
        <dbReference type="EMBL" id="RUL96485.1"/>
    </source>
</evidence>
<proteinExistence type="predicted"/>
<dbReference type="AlphaFoldDB" id="A0A3S0SML5"/>
<dbReference type="EMBL" id="RIBW01000022">
    <property type="protein sequence ID" value="RUL96485.1"/>
    <property type="molecule type" value="Genomic_DNA"/>
</dbReference>